<organism evidence="2 3">
    <name type="scientific">Cryptolaemus montrouzieri</name>
    <dbReference type="NCBI Taxonomy" id="559131"/>
    <lineage>
        <taxon>Eukaryota</taxon>
        <taxon>Metazoa</taxon>
        <taxon>Ecdysozoa</taxon>
        <taxon>Arthropoda</taxon>
        <taxon>Hexapoda</taxon>
        <taxon>Insecta</taxon>
        <taxon>Pterygota</taxon>
        <taxon>Neoptera</taxon>
        <taxon>Endopterygota</taxon>
        <taxon>Coleoptera</taxon>
        <taxon>Polyphaga</taxon>
        <taxon>Cucujiformia</taxon>
        <taxon>Coccinelloidea</taxon>
        <taxon>Coccinellidae</taxon>
        <taxon>Scymninae</taxon>
        <taxon>Scymnini</taxon>
        <taxon>Cryptolaemus</taxon>
    </lineage>
</organism>
<accession>A0ABD2PEN2</accession>
<dbReference type="Gene3D" id="3.40.630.30">
    <property type="match status" value="1"/>
</dbReference>
<comment type="caution">
    <text evidence="2">The sequence shown here is derived from an EMBL/GenBank/DDBJ whole genome shotgun (WGS) entry which is preliminary data.</text>
</comment>
<dbReference type="FunFam" id="3.40.630.30:FF:000076">
    <property type="entry name" value="Blast:N-acetyltransferase 6"/>
    <property type="match status" value="1"/>
</dbReference>
<dbReference type="InterPro" id="IPR016181">
    <property type="entry name" value="Acyl_CoA_acyltransferase"/>
</dbReference>
<dbReference type="PANTHER" id="PTHR13538:SF4">
    <property type="entry name" value="N-ALPHA-ACETYLTRANSFERASE 80"/>
    <property type="match status" value="1"/>
</dbReference>
<dbReference type="PANTHER" id="PTHR13538">
    <property type="entry name" value="N-ACETYLTRANSFERASE 6"/>
    <property type="match status" value="1"/>
</dbReference>
<evidence type="ECO:0000313" key="2">
    <source>
        <dbReference type="EMBL" id="KAL3289167.1"/>
    </source>
</evidence>
<dbReference type="SUPFAM" id="SSF55729">
    <property type="entry name" value="Acyl-CoA N-acyltransferases (Nat)"/>
    <property type="match status" value="1"/>
</dbReference>
<evidence type="ECO:0000259" key="1">
    <source>
        <dbReference type="PROSITE" id="PS51186"/>
    </source>
</evidence>
<dbReference type="AlphaFoldDB" id="A0ABD2PEN2"/>
<dbReference type="EMBL" id="JABFTP020000185">
    <property type="protein sequence ID" value="KAL3289167.1"/>
    <property type="molecule type" value="Genomic_DNA"/>
</dbReference>
<dbReference type="InterPro" id="IPR000182">
    <property type="entry name" value="GNAT_dom"/>
</dbReference>
<proteinExistence type="predicted"/>
<reference evidence="2 3" key="1">
    <citation type="journal article" date="2021" name="BMC Biol.">
        <title>Horizontally acquired antibacterial genes associated with adaptive radiation of ladybird beetles.</title>
        <authorList>
            <person name="Li H.S."/>
            <person name="Tang X.F."/>
            <person name="Huang Y.H."/>
            <person name="Xu Z.Y."/>
            <person name="Chen M.L."/>
            <person name="Du X.Y."/>
            <person name="Qiu B.Y."/>
            <person name="Chen P.T."/>
            <person name="Zhang W."/>
            <person name="Slipinski A."/>
            <person name="Escalona H.E."/>
            <person name="Waterhouse R.M."/>
            <person name="Zwick A."/>
            <person name="Pang H."/>
        </authorList>
    </citation>
    <scope>NUCLEOTIDE SEQUENCE [LARGE SCALE GENOMIC DNA]</scope>
    <source>
        <strain evidence="2">SYSU2018</strain>
    </source>
</reference>
<dbReference type="InterPro" id="IPR039840">
    <property type="entry name" value="NAA80"/>
</dbReference>
<dbReference type="Pfam" id="PF00583">
    <property type="entry name" value="Acetyltransf_1"/>
    <property type="match status" value="1"/>
</dbReference>
<dbReference type="Proteomes" id="UP001516400">
    <property type="component" value="Unassembled WGS sequence"/>
</dbReference>
<gene>
    <name evidence="2" type="ORF">HHI36_003603</name>
</gene>
<dbReference type="PROSITE" id="PS51186">
    <property type="entry name" value="GNAT"/>
    <property type="match status" value="1"/>
</dbReference>
<dbReference type="CDD" id="cd04301">
    <property type="entry name" value="NAT_SF"/>
    <property type="match status" value="1"/>
</dbReference>
<keyword evidence="3" id="KW-1185">Reference proteome</keyword>
<evidence type="ECO:0000313" key="3">
    <source>
        <dbReference type="Proteomes" id="UP001516400"/>
    </source>
</evidence>
<feature type="domain" description="N-acetyltransferase" evidence="1">
    <location>
        <begin position="5"/>
        <end position="143"/>
    </location>
</feature>
<name>A0ABD2PEN2_9CUCU</name>
<sequence length="182" mass="20560">MTLSIALLHERPEYMQECCNLLNDEWKRSDTARMRGLELSCDTLPTNLILLENKTLIGHLKLSSIPSITKGCFVESVVIQKPLRGKGYGTILMNMAEEYCKNCLNLKEVYLSTKGQEEFYRKLGYSECAPVSIYGCPIGIFQDLKPPPGAKINDNIISLGNNYNNKNIDVKNGIKTYMMKIL</sequence>
<protein>
    <recommendedName>
        <fullName evidence="1">N-acetyltransferase domain-containing protein</fullName>
    </recommendedName>
</protein>